<proteinExistence type="predicted"/>
<gene>
    <name evidence="2" type="ORF">S01H1_04672</name>
</gene>
<evidence type="ECO:0000256" key="1">
    <source>
        <dbReference type="SAM" id="MobiDB-lite"/>
    </source>
</evidence>
<reference evidence="2" key="1">
    <citation type="journal article" date="2014" name="Front. Microbiol.">
        <title>High frequency of phylogenetically diverse reductive dehalogenase-homologous genes in deep subseafloor sedimentary metagenomes.</title>
        <authorList>
            <person name="Kawai M."/>
            <person name="Futagami T."/>
            <person name="Toyoda A."/>
            <person name="Takaki Y."/>
            <person name="Nishi S."/>
            <person name="Hori S."/>
            <person name="Arai W."/>
            <person name="Tsubouchi T."/>
            <person name="Morono Y."/>
            <person name="Uchiyama I."/>
            <person name="Ito T."/>
            <person name="Fujiyama A."/>
            <person name="Inagaki F."/>
            <person name="Takami H."/>
        </authorList>
    </citation>
    <scope>NUCLEOTIDE SEQUENCE</scope>
    <source>
        <strain evidence="2">Expedition CK06-06</strain>
    </source>
</reference>
<comment type="caution">
    <text evidence="2">The sequence shown here is derived from an EMBL/GenBank/DDBJ whole genome shotgun (WGS) entry which is preliminary data.</text>
</comment>
<feature type="non-terminal residue" evidence="2">
    <location>
        <position position="39"/>
    </location>
</feature>
<protein>
    <submittedName>
        <fullName evidence="2">Uncharacterized protein</fullName>
    </submittedName>
</protein>
<organism evidence="2">
    <name type="scientific">marine sediment metagenome</name>
    <dbReference type="NCBI Taxonomy" id="412755"/>
    <lineage>
        <taxon>unclassified sequences</taxon>
        <taxon>metagenomes</taxon>
        <taxon>ecological metagenomes</taxon>
    </lineage>
</organism>
<feature type="region of interest" description="Disordered" evidence="1">
    <location>
        <begin position="1"/>
        <end position="22"/>
    </location>
</feature>
<evidence type="ECO:0000313" key="2">
    <source>
        <dbReference type="EMBL" id="GAF85347.1"/>
    </source>
</evidence>
<dbReference type="AlphaFoldDB" id="X0TAX9"/>
<accession>X0TAX9</accession>
<dbReference type="EMBL" id="BARS01002455">
    <property type="protein sequence ID" value="GAF85347.1"/>
    <property type="molecule type" value="Genomic_DNA"/>
</dbReference>
<sequence length="39" mass="4462">MIKQPLDEPKKSSKNKTIDTKKIIDVNPVNKQTNQGRIL</sequence>
<name>X0TAX9_9ZZZZ</name>